<evidence type="ECO:0000259" key="2">
    <source>
        <dbReference type="Pfam" id="PF00656"/>
    </source>
</evidence>
<dbReference type="Proteomes" id="UP001054252">
    <property type="component" value="Unassembled WGS sequence"/>
</dbReference>
<dbReference type="AlphaFoldDB" id="A0AAV5M8A8"/>
<dbReference type="EMBL" id="BPVZ01000202">
    <property type="protein sequence ID" value="GKV46071.1"/>
    <property type="molecule type" value="Genomic_DNA"/>
</dbReference>
<comment type="similarity">
    <text evidence="1">Belongs to the peptidase C14B family.</text>
</comment>
<gene>
    <name evidence="3" type="ORF">SLEP1_g53083</name>
</gene>
<evidence type="ECO:0000256" key="1">
    <source>
        <dbReference type="ARBA" id="ARBA00009005"/>
    </source>
</evidence>
<reference evidence="3 4" key="1">
    <citation type="journal article" date="2021" name="Commun. Biol.">
        <title>The genome of Shorea leprosula (Dipterocarpaceae) highlights the ecological relevance of drought in aseasonal tropical rainforests.</title>
        <authorList>
            <person name="Ng K.K.S."/>
            <person name="Kobayashi M.J."/>
            <person name="Fawcett J.A."/>
            <person name="Hatakeyama M."/>
            <person name="Paape T."/>
            <person name="Ng C.H."/>
            <person name="Ang C.C."/>
            <person name="Tnah L.H."/>
            <person name="Lee C.T."/>
            <person name="Nishiyama T."/>
            <person name="Sese J."/>
            <person name="O'Brien M.J."/>
            <person name="Copetti D."/>
            <person name="Mohd Noor M.I."/>
            <person name="Ong R.C."/>
            <person name="Putra M."/>
            <person name="Sireger I.Z."/>
            <person name="Indrioko S."/>
            <person name="Kosugi Y."/>
            <person name="Izuno A."/>
            <person name="Isagi Y."/>
            <person name="Lee S.L."/>
            <person name="Shimizu K.K."/>
        </authorList>
    </citation>
    <scope>NUCLEOTIDE SEQUENCE [LARGE SCALE GENOMIC DNA]</scope>
    <source>
        <strain evidence="3">214</strain>
    </source>
</reference>
<dbReference type="InterPro" id="IPR011600">
    <property type="entry name" value="Pept_C14_caspase"/>
</dbReference>
<dbReference type="Pfam" id="PF00656">
    <property type="entry name" value="Peptidase_C14"/>
    <property type="match status" value="1"/>
</dbReference>
<dbReference type="PANTHER" id="PTHR48104">
    <property type="entry name" value="METACASPASE-4"/>
    <property type="match status" value="1"/>
</dbReference>
<dbReference type="InterPro" id="IPR050452">
    <property type="entry name" value="Metacaspase"/>
</dbReference>
<evidence type="ECO:0000313" key="4">
    <source>
        <dbReference type="Proteomes" id="UP001054252"/>
    </source>
</evidence>
<keyword evidence="4" id="KW-1185">Reference proteome</keyword>
<dbReference type="GO" id="GO:0006508">
    <property type="term" value="P:proteolysis"/>
    <property type="evidence" value="ECO:0007669"/>
    <property type="project" value="InterPro"/>
</dbReference>
<organism evidence="3 4">
    <name type="scientific">Rubroshorea leprosula</name>
    <dbReference type="NCBI Taxonomy" id="152421"/>
    <lineage>
        <taxon>Eukaryota</taxon>
        <taxon>Viridiplantae</taxon>
        <taxon>Streptophyta</taxon>
        <taxon>Embryophyta</taxon>
        <taxon>Tracheophyta</taxon>
        <taxon>Spermatophyta</taxon>
        <taxon>Magnoliopsida</taxon>
        <taxon>eudicotyledons</taxon>
        <taxon>Gunneridae</taxon>
        <taxon>Pentapetalae</taxon>
        <taxon>rosids</taxon>
        <taxon>malvids</taxon>
        <taxon>Malvales</taxon>
        <taxon>Dipterocarpaceae</taxon>
        <taxon>Rubroshorea</taxon>
    </lineage>
</organism>
<proteinExistence type="inferred from homology"/>
<feature type="domain" description="Peptidase C14 caspase" evidence="2">
    <location>
        <begin position="30"/>
        <end position="83"/>
    </location>
</feature>
<dbReference type="GO" id="GO:0004197">
    <property type="term" value="F:cysteine-type endopeptidase activity"/>
    <property type="evidence" value="ECO:0007669"/>
    <property type="project" value="InterPro"/>
</dbReference>
<name>A0AAV5M8A8_9ROSI</name>
<dbReference type="PANTHER" id="PTHR48104:SF7">
    <property type="entry name" value="METACASPASE-9"/>
    <property type="match status" value="1"/>
</dbReference>
<dbReference type="Gene3D" id="3.40.50.12660">
    <property type="match status" value="1"/>
</dbReference>
<accession>A0AAV5M8A8</accession>
<dbReference type="GO" id="GO:0005737">
    <property type="term" value="C:cytoplasm"/>
    <property type="evidence" value="ECO:0007669"/>
    <property type="project" value="TreeGrafter"/>
</dbReference>
<protein>
    <recommendedName>
        <fullName evidence="2">Peptidase C14 caspase domain-containing protein</fullName>
    </recommendedName>
</protein>
<comment type="caution">
    <text evidence="3">The sequence shown here is derived from an EMBL/GenBank/DDBJ whole genome shotgun (WGS) entry which is preliminary data.</text>
</comment>
<evidence type="ECO:0000313" key="3">
    <source>
        <dbReference type="EMBL" id="GKV46071.1"/>
    </source>
</evidence>
<sequence>MEKLRRDWIVWFGFDDAHIKHLTDALGSLVMPTSANIKTALDQIVYKVKARDILFFHYSGHGTRIPSMKHGHAFKQDEVIVLVTSV</sequence>